<reference evidence="1 2" key="1">
    <citation type="submission" date="2018-10" db="EMBL/GenBank/DDBJ databases">
        <title>The genome of Streptomyces dangxiongensis Z022.</title>
        <authorList>
            <person name="Zhang B."/>
        </authorList>
    </citation>
    <scope>NUCLEOTIDE SEQUENCE [LARGE SCALE GENOMIC DNA]</scope>
    <source>
        <strain evidence="1 2">Z022</strain>
    </source>
</reference>
<evidence type="ECO:0000313" key="1">
    <source>
        <dbReference type="EMBL" id="AYN38629.1"/>
    </source>
</evidence>
<dbReference type="RefSeq" id="WP_121786133.1">
    <property type="nucleotide sequence ID" value="NZ_CP033073.1"/>
</dbReference>
<accession>A0A3G2JD05</accession>
<proteinExistence type="predicted"/>
<gene>
    <name evidence="1" type="ORF">D9753_06535</name>
</gene>
<dbReference type="EMBL" id="CP033073">
    <property type="protein sequence ID" value="AYN38629.1"/>
    <property type="molecule type" value="Genomic_DNA"/>
</dbReference>
<protein>
    <submittedName>
        <fullName evidence="1">Uncharacterized protein</fullName>
    </submittedName>
</protein>
<dbReference type="KEGG" id="sdd:D9753_06535"/>
<keyword evidence="2" id="KW-1185">Reference proteome</keyword>
<name>A0A3G2JD05_9ACTN</name>
<dbReference type="AlphaFoldDB" id="A0A3G2JD05"/>
<dbReference type="Proteomes" id="UP000268329">
    <property type="component" value="Chromosome"/>
</dbReference>
<organism evidence="1 2">
    <name type="scientific">Streptomyces dangxiongensis</name>
    <dbReference type="NCBI Taxonomy" id="1442032"/>
    <lineage>
        <taxon>Bacteria</taxon>
        <taxon>Bacillati</taxon>
        <taxon>Actinomycetota</taxon>
        <taxon>Actinomycetes</taxon>
        <taxon>Kitasatosporales</taxon>
        <taxon>Streptomycetaceae</taxon>
        <taxon>Streptomyces</taxon>
    </lineage>
</organism>
<evidence type="ECO:0000313" key="2">
    <source>
        <dbReference type="Proteomes" id="UP000268329"/>
    </source>
</evidence>
<sequence length="75" mass="8212">MPATEFLDTMGIGFPGHLSADEFPPQAREGTIEEKRPRSFVLAEFQAQKAVYTDYGRAPGIRTRCPAGCSPSHTN</sequence>